<dbReference type="RefSeq" id="WP_006289634.1">
    <property type="nucleotide sequence ID" value="NZ_AP012333.1"/>
</dbReference>
<dbReference type="CDD" id="cd00515">
    <property type="entry name" value="HAM1"/>
    <property type="match status" value="1"/>
</dbReference>
<evidence type="ECO:0000256" key="7">
    <source>
        <dbReference type="ARBA" id="ARBA00023080"/>
    </source>
</evidence>
<dbReference type="eggNOG" id="COG0127">
    <property type="taxonomic scope" value="Bacteria"/>
</dbReference>
<dbReference type="Pfam" id="PF01725">
    <property type="entry name" value="Ham1p_like"/>
    <property type="match status" value="1"/>
</dbReference>
<evidence type="ECO:0000313" key="11">
    <source>
        <dbReference type="EMBL" id="EFT82709.1"/>
    </source>
</evidence>
<dbReference type="GO" id="GO:0009146">
    <property type="term" value="P:purine nucleoside triphosphate catabolic process"/>
    <property type="evidence" value="ECO:0007669"/>
    <property type="project" value="UniProtKB-UniRule"/>
</dbReference>
<keyword evidence="6 10" id="KW-0460">Magnesium</keyword>
<comment type="caution">
    <text evidence="10">Lacks conserved residue(s) required for the propagation of feature annotation.</text>
</comment>
<dbReference type="PANTHER" id="PTHR11067:SF9">
    <property type="entry name" value="INOSINE TRIPHOSPHATE PYROPHOSPHATASE"/>
    <property type="match status" value="1"/>
</dbReference>
<evidence type="ECO:0000256" key="1">
    <source>
        <dbReference type="ARBA" id="ARBA00008023"/>
    </source>
</evidence>
<dbReference type="GO" id="GO:0036222">
    <property type="term" value="F:XTP diphosphatase activity"/>
    <property type="evidence" value="ECO:0007669"/>
    <property type="project" value="UniProtKB-UniRule"/>
</dbReference>
<dbReference type="PANTHER" id="PTHR11067">
    <property type="entry name" value="INOSINE TRIPHOSPHATE PYROPHOSPHATASE/HAM1 PROTEIN"/>
    <property type="match status" value="1"/>
</dbReference>
<evidence type="ECO:0000256" key="5">
    <source>
        <dbReference type="ARBA" id="ARBA00022801"/>
    </source>
</evidence>
<evidence type="ECO:0000256" key="3">
    <source>
        <dbReference type="ARBA" id="ARBA00022723"/>
    </source>
</evidence>
<keyword evidence="7 10" id="KW-0546">Nucleotide metabolism</keyword>
<dbReference type="Gene3D" id="3.90.950.10">
    <property type="match status" value="1"/>
</dbReference>
<proteinExistence type="inferred from homology"/>
<dbReference type="GO" id="GO:0000166">
    <property type="term" value="F:nucleotide binding"/>
    <property type="evidence" value="ECO:0007669"/>
    <property type="project" value="UniProtKB-KW"/>
</dbReference>
<dbReference type="InterPro" id="IPR002637">
    <property type="entry name" value="RdgB/HAM1"/>
</dbReference>
<dbReference type="GO" id="GO:0005829">
    <property type="term" value="C:cytosol"/>
    <property type="evidence" value="ECO:0007669"/>
    <property type="project" value="TreeGrafter"/>
</dbReference>
<dbReference type="EC" id="3.6.1.66" evidence="10"/>
<comment type="cofactor">
    <cofactor evidence="10">
        <name>Mg(2+)</name>
        <dbReference type="ChEBI" id="CHEBI:18420"/>
    </cofactor>
    <text evidence="10">Binds 1 Mg(2+) ion per subunit.</text>
</comment>
<evidence type="ECO:0000256" key="10">
    <source>
        <dbReference type="HAMAP-Rule" id="MF_01405"/>
    </source>
</evidence>
<comment type="catalytic activity">
    <reaction evidence="9 10">
        <text>XTP + H2O = XMP + diphosphate + H(+)</text>
        <dbReference type="Rhea" id="RHEA:28610"/>
        <dbReference type="ChEBI" id="CHEBI:15377"/>
        <dbReference type="ChEBI" id="CHEBI:15378"/>
        <dbReference type="ChEBI" id="CHEBI:33019"/>
        <dbReference type="ChEBI" id="CHEBI:57464"/>
        <dbReference type="ChEBI" id="CHEBI:61314"/>
        <dbReference type="EC" id="3.6.1.66"/>
    </reaction>
</comment>
<dbReference type="HOGENOM" id="CLU_082080_0_1_11"/>
<comment type="subunit">
    <text evidence="2 10">Homodimer.</text>
</comment>
<dbReference type="GO" id="GO:0017111">
    <property type="term" value="F:ribonucleoside triphosphate phosphatase activity"/>
    <property type="evidence" value="ECO:0007669"/>
    <property type="project" value="InterPro"/>
</dbReference>
<feature type="active site" description="Proton acceptor" evidence="10">
    <location>
        <position position="79"/>
    </location>
</feature>
<evidence type="ECO:0000256" key="2">
    <source>
        <dbReference type="ARBA" id="ARBA00011738"/>
    </source>
</evidence>
<feature type="binding site" evidence="10">
    <location>
        <position position="79"/>
    </location>
    <ligand>
        <name>Mg(2+)</name>
        <dbReference type="ChEBI" id="CHEBI:18420"/>
    </ligand>
</feature>
<dbReference type="InterPro" id="IPR020922">
    <property type="entry name" value="dITP/XTP_pyrophosphatase"/>
</dbReference>
<dbReference type="SUPFAM" id="SSF52972">
    <property type="entry name" value="ITPase-like"/>
    <property type="match status" value="1"/>
</dbReference>
<dbReference type="GO" id="GO:0046872">
    <property type="term" value="F:metal ion binding"/>
    <property type="evidence" value="ECO:0007669"/>
    <property type="project" value="UniProtKB-KW"/>
</dbReference>
<evidence type="ECO:0000256" key="9">
    <source>
        <dbReference type="ARBA" id="ARBA00052017"/>
    </source>
</evidence>
<keyword evidence="12" id="KW-1185">Reference proteome</keyword>
<dbReference type="GO" id="GO:0036220">
    <property type="term" value="F:ITP diphosphatase activity"/>
    <property type="evidence" value="ECO:0007669"/>
    <property type="project" value="UniProtKB-UniRule"/>
</dbReference>
<dbReference type="InterPro" id="IPR029001">
    <property type="entry name" value="ITPase-like_fam"/>
</dbReference>
<evidence type="ECO:0000256" key="6">
    <source>
        <dbReference type="ARBA" id="ARBA00022842"/>
    </source>
</evidence>
<feature type="binding site" evidence="10">
    <location>
        <position position="80"/>
    </location>
    <ligand>
        <name>substrate</name>
    </ligand>
</feature>
<protein>
    <recommendedName>
        <fullName evidence="10">dITP/XTP pyrophosphatase</fullName>
        <ecNumber evidence="10">3.6.1.66</ecNumber>
    </recommendedName>
    <alternativeName>
        <fullName evidence="10">Non-canonical purine NTP pyrophosphatase</fullName>
    </alternativeName>
    <alternativeName>
        <fullName evidence="10">Non-standard purine NTP pyrophosphatase</fullName>
    </alternativeName>
    <alternativeName>
        <fullName evidence="10">Nucleoside-triphosphate diphosphatase</fullName>
    </alternativeName>
    <alternativeName>
        <fullName evidence="10">Nucleoside-triphosphate pyrophosphatase</fullName>
        <shortName evidence="10">NTPase</shortName>
    </alternativeName>
</protein>
<dbReference type="HAMAP" id="MF_01405">
    <property type="entry name" value="Non_canon_purine_NTPase"/>
    <property type="match status" value="1"/>
</dbReference>
<reference evidence="11 12" key="1">
    <citation type="submission" date="2010-12" db="EMBL/GenBank/DDBJ databases">
        <authorList>
            <person name="Muzny D."/>
            <person name="Qin X."/>
            <person name="Buhay C."/>
            <person name="Dugan-Rocha S."/>
            <person name="Ding Y."/>
            <person name="Chen G."/>
            <person name="Hawes A."/>
            <person name="Holder M."/>
            <person name="Jhangiani S."/>
            <person name="Johnson A."/>
            <person name="Khan Z."/>
            <person name="Li Z."/>
            <person name="Liu W."/>
            <person name="Liu X."/>
            <person name="Perez L."/>
            <person name="Shen H."/>
            <person name="Wang Q."/>
            <person name="Watt J."/>
            <person name="Xi L."/>
            <person name="Xin Y."/>
            <person name="Zhou J."/>
            <person name="Deng J."/>
            <person name="Jiang H."/>
            <person name="Liu Y."/>
            <person name="Qu J."/>
            <person name="Song X.-Z."/>
            <person name="Zhang L."/>
            <person name="Villasana D."/>
            <person name="Johnson A."/>
            <person name="Liu J."/>
            <person name="Liyanage D."/>
            <person name="Lorensuhewa L."/>
            <person name="Robinson T."/>
            <person name="Song A."/>
            <person name="Song B.-B."/>
            <person name="Dinh H."/>
            <person name="Thornton R."/>
            <person name="Coyle M."/>
            <person name="Francisco L."/>
            <person name="Jackson L."/>
            <person name="Javaid M."/>
            <person name="Korchina V."/>
            <person name="Kovar C."/>
            <person name="Mata R."/>
            <person name="Mathew T."/>
            <person name="Ngo R."/>
            <person name="Nguyen L."/>
            <person name="Nguyen N."/>
            <person name="Okwuonu G."/>
            <person name="Ongeri F."/>
            <person name="Pham C."/>
            <person name="Simmons D."/>
            <person name="Wilczek-Boney K."/>
            <person name="Hale W."/>
            <person name="Jakkamsetti A."/>
            <person name="Pham P."/>
            <person name="Ruth R."/>
            <person name="San Lucas F."/>
            <person name="Warren J."/>
            <person name="Zhang J."/>
            <person name="Zhao Z."/>
            <person name="Zhou C."/>
            <person name="Zhu D."/>
            <person name="Lee S."/>
            <person name="Bess C."/>
            <person name="Blankenburg K."/>
            <person name="Forbes L."/>
            <person name="Fu Q."/>
            <person name="Gubbala S."/>
            <person name="Hirani K."/>
            <person name="Jayaseelan J.C."/>
            <person name="Lara F."/>
            <person name="Munidasa M."/>
            <person name="Palculict T."/>
            <person name="Patil S."/>
            <person name="Pu L.-L."/>
            <person name="Saada N."/>
            <person name="Tang L."/>
            <person name="Weissenberger G."/>
            <person name="Zhu Y."/>
            <person name="Hemphill L."/>
            <person name="Shang Y."/>
            <person name="Youmans B."/>
            <person name="Ayvaz T."/>
            <person name="Ross M."/>
            <person name="Santibanez J."/>
            <person name="Aqrawi P."/>
            <person name="Gross S."/>
            <person name="Joshi V."/>
            <person name="Fowler G."/>
            <person name="Nazareth L."/>
            <person name="Reid J."/>
            <person name="Worley K."/>
            <person name="Petrosino J."/>
            <person name="Highlander S."/>
            <person name="Gibbs R."/>
        </authorList>
    </citation>
    <scope>NUCLEOTIDE SEQUENCE [LARGE SCALE GENOMIC DNA]</scope>
    <source>
        <strain evidence="11 12">DSM 10105</strain>
    </source>
</reference>
<name>E6K305_PARDN</name>
<sequence>MDQERQRIVVATHNKGKVAEIERILTSVLGPQDQRFEFVTSGELGLPDPVEDGVTFSQNALIKARDAAARSGLPAMADDSGLIVDVMGKAPGILSARWSGEHGDDAANNALLLKQLADIPDRHRGARFCCACALVVPSKAEGSGFRELVEEGRMVGRIIRRPRGQQGFGYDPLFVPDDQSRVTEEQKRANQGLPLTSAQMTAEQKNAISPRGAVIRAMVAHFREVFR</sequence>
<dbReference type="GO" id="GO:0009117">
    <property type="term" value="P:nucleotide metabolic process"/>
    <property type="evidence" value="ECO:0007669"/>
    <property type="project" value="UniProtKB-KW"/>
</dbReference>
<feature type="binding site" evidence="10">
    <location>
        <position position="205"/>
    </location>
    <ligand>
        <name>substrate</name>
    </ligand>
</feature>
<dbReference type="EMBL" id="AEON01000002">
    <property type="protein sequence ID" value="EFT82709.1"/>
    <property type="molecule type" value="Genomic_DNA"/>
</dbReference>
<evidence type="ECO:0000313" key="12">
    <source>
        <dbReference type="Proteomes" id="UP000004946"/>
    </source>
</evidence>
<comment type="catalytic activity">
    <reaction evidence="8 10">
        <text>dITP + H2O = dIMP + diphosphate + H(+)</text>
        <dbReference type="Rhea" id="RHEA:28342"/>
        <dbReference type="ChEBI" id="CHEBI:15377"/>
        <dbReference type="ChEBI" id="CHEBI:15378"/>
        <dbReference type="ChEBI" id="CHEBI:33019"/>
        <dbReference type="ChEBI" id="CHEBI:61194"/>
        <dbReference type="ChEBI" id="CHEBI:61382"/>
        <dbReference type="EC" id="3.6.1.66"/>
    </reaction>
</comment>
<gene>
    <name evidence="11" type="ORF">HMPREF0620_1394</name>
</gene>
<dbReference type="KEGG" id="pdo:PSDT_0280"/>
<keyword evidence="4 10" id="KW-0547">Nucleotide-binding</keyword>
<dbReference type="Proteomes" id="UP000004946">
    <property type="component" value="Chromosome"/>
</dbReference>
<dbReference type="PATRIC" id="fig|864564.6.peg.308"/>
<keyword evidence="3 10" id="KW-0479">Metal-binding</keyword>
<organism evidence="11 12">
    <name type="scientific">Parascardovia denticolens DSM 10105 = JCM 12538</name>
    <dbReference type="NCBI Taxonomy" id="864564"/>
    <lineage>
        <taxon>Bacteria</taxon>
        <taxon>Bacillati</taxon>
        <taxon>Actinomycetota</taxon>
        <taxon>Actinomycetes</taxon>
        <taxon>Bifidobacteriales</taxon>
        <taxon>Bifidobacteriaceae</taxon>
        <taxon>Parascardovia</taxon>
    </lineage>
</organism>
<dbReference type="AlphaFoldDB" id="E6K305"/>
<comment type="catalytic activity">
    <reaction evidence="10">
        <text>ITP + H2O = IMP + diphosphate + H(+)</text>
        <dbReference type="Rhea" id="RHEA:29399"/>
        <dbReference type="ChEBI" id="CHEBI:15377"/>
        <dbReference type="ChEBI" id="CHEBI:15378"/>
        <dbReference type="ChEBI" id="CHEBI:33019"/>
        <dbReference type="ChEBI" id="CHEBI:58053"/>
        <dbReference type="ChEBI" id="CHEBI:61402"/>
        <dbReference type="EC" id="3.6.1.66"/>
    </reaction>
</comment>
<keyword evidence="5 10" id="KW-0378">Hydrolase</keyword>
<evidence type="ECO:0000256" key="8">
    <source>
        <dbReference type="ARBA" id="ARBA00051875"/>
    </source>
</evidence>
<comment type="similarity">
    <text evidence="1 10">Belongs to the HAM1 NTPase family.</text>
</comment>
<feature type="binding site" evidence="10">
    <location>
        <begin position="12"/>
        <end position="17"/>
    </location>
    <ligand>
        <name>substrate</name>
    </ligand>
</feature>
<comment type="caution">
    <text evidence="11">The sequence shown here is derived from an EMBL/GenBank/DDBJ whole genome shotgun (WGS) entry which is preliminary data.</text>
</comment>
<dbReference type="GO" id="GO:0035870">
    <property type="term" value="F:dITP diphosphatase activity"/>
    <property type="evidence" value="ECO:0007669"/>
    <property type="project" value="UniProtKB-UniRule"/>
</dbReference>
<accession>E6K305</accession>
<evidence type="ECO:0000256" key="4">
    <source>
        <dbReference type="ARBA" id="ARBA00022741"/>
    </source>
</evidence>
<feature type="binding site" evidence="10">
    <location>
        <begin position="168"/>
        <end position="171"/>
    </location>
    <ligand>
        <name>substrate</name>
    </ligand>
</feature>
<dbReference type="FunFam" id="3.90.950.10:FF:000001">
    <property type="entry name" value="dITP/XTP pyrophosphatase"/>
    <property type="match status" value="1"/>
</dbReference>
<comment type="function">
    <text evidence="10">Pyrophosphatase that catalyzes the hydrolysis of nucleoside triphosphates to their monophosphate derivatives, with a high preference for the non-canonical purine nucleotides XTP (xanthosine triphosphate), dITP (deoxyinosine triphosphate) and ITP. Seems to function as a house-cleaning enzyme that removes non-canonical purine nucleotides from the nucleotide pool, thus preventing their incorporation into DNA/RNA and avoiding chromosomal lesions.</text>
</comment>